<dbReference type="Proteomes" id="UP000254626">
    <property type="component" value="Unassembled WGS sequence"/>
</dbReference>
<dbReference type="PANTHER" id="PTHR30486">
    <property type="entry name" value="TWITCHING MOTILITY PROTEIN PILT"/>
    <property type="match status" value="1"/>
</dbReference>
<dbReference type="InterPro" id="IPR050921">
    <property type="entry name" value="T4SS_GSP_E_ATPase"/>
</dbReference>
<reference evidence="4 6" key="3">
    <citation type="submission" date="2018-06" db="EMBL/GenBank/DDBJ databases">
        <authorList>
            <consortium name="Pathogen Informatics"/>
            <person name="Doyle S."/>
        </authorList>
    </citation>
    <scope>NUCLEOTIDE SEQUENCE [LARGE SCALE GENOMIC DNA]</scope>
    <source>
        <strain evidence="4 6">NCTC11327</strain>
    </source>
</reference>
<organism evidence="4 6">
    <name type="scientific">Vibrio fluvialis</name>
    <dbReference type="NCBI Taxonomy" id="676"/>
    <lineage>
        <taxon>Bacteria</taxon>
        <taxon>Pseudomonadati</taxon>
        <taxon>Pseudomonadota</taxon>
        <taxon>Gammaproteobacteria</taxon>
        <taxon>Vibrionales</taxon>
        <taxon>Vibrionaceae</taxon>
        <taxon>Vibrio</taxon>
    </lineage>
</organism>
<evidence type="ECO:0000313" key="6">
    <source>
        <dbReference type="Proteomes" id="UP000254626"/>
    </source>
</evidence>
<dbReference type="InterPro" id="IPR027417">
    <property type="entry name" value="P-loop_NTPase"/>
</dbReference>
<accession>A0AAX2LTB2</accession>
<dbReference type="Proteomes" id="UP000057088">
    <property type="component" value="Chromosome 1"/>
</dbReference>
<sequence>MNAMDWLNTMKSSGYQPLDLELKAALHQFVLERMEDDGIIFDMSSSERCNLLLPVSSYIQLYLDSEKIANPPPIDVLAAELVDEMMGYGPIENLLKDNTINDILINGPKHVFVERNGILEQVNHHFLNDEHVIRVIRRMLSPLGRRIDESNPMVDARLPDGSRINAIIPPLALDGACLSVRKFKQDVLTDEFLLANEVLSPEMLEFLKRCVQSRLNILISGATGSGKTTLLNVLSQHIHAHERVVTIEDAAELQLRNGHVVRLETRPPNSEGAGEVTARELLKNALRMRPDRIILGESRGGEVLDMLQAMNTGHLGSMSTLHANSPRDALLRLEMMVTLTGFRSSETFIRKVVSSAVDMIVQVIRLPSGKRVISEIVEVTDVQTANINTQTLFQYVRTKRQFKALKDPSEELTVKLEEQIW</sequence>
<feature type="domain" description="AAA+ ATPase" evidence="2">
    <location>
        <begin position="213"/>
        <end position="367"/>
    </location>
</feature>
<dbReference type="EMBL" id="CP014034">
    <property type="protein sequence ID" value="AMF93004.1"/>
    <property type="molecule type" value="Genomic_DNA"/>
</dbReference>
<dbReference type="SMART" id="SM00382">
    <property type="entry name" value="AAA"/>
    <property type="match status" value="1"/>
</dbReference>
<dbReference type="RefSeq" id="WP_055453578.1">
    <property type="nucleotide sequence ID" value="NZ_AP028129.1"/>
</dbReference>
<evidence type="ECO:0000313" key="5">
    <source>
        <dbReference type="Proteomes" id="UP000057088"/>
    </source>
</evidence>
<dbReference type="PANTHER" id="PTHR30486:SF15">
    <property type="entry name" value="TYPE II_IV SECRETION SYSTEM ATPASE"/>
    <property type="match status" value="1"/>
</dbReference>
<evidence type="ECO:0000259" key="2">
    <source>
        <dbReference type="SMART" id="SM00382"/>
    </source>
</evidence>
<dbReference type="Pfam" id="PF00437">
    <property type="entry name" value="T2SSE"/>
    <property type="match status" value="1"/>
</dbReference>
<dbReference type="CDD" id="cd01130">
    <property type="entry name" value="VirB11-like_ATPase"/>
    <property type="match status" value="1"/>
</dbReference>
<keyword evidence="4" id="KW-0378">Hydrolase</keyword>
<dbReference type="GO" id="GO:0016887">
    <property type="term" value="F:ATP hydrolysis activity"/>
    <property type="evidence" value="ECO:0007669"/>
    <property type="project" value="InterPro"/>
</dbReference>
<gene>
    <name evidence="3" type="ORF">AL536_05975</name>
    <name evidence="4" type="ORF">NCTC11327_03221</name>
</gene>
<dbReference type="Gene3D" id="3.40.50.300">
    <property type="entry name" value="P-loop containing nucleotide triphosphate hydrolases"/>
    <property type="match status" value="1"/>
</dbReference>
<dbReference type="KEGG" id="vfl:AL536_05975"/>
<evidence type="ECO:0000313" key="3">
    <source>
        <dbReference type="EMBL" id="AMF93004.1"/>
    </source>
</evidence>
<evidence type="ECO:0000313" key="4">
    <source>
        <dbReference type="EMBL" id="SUQ26361.1"/>
    </source>
</evidence>
<reference evidence="3" key="2">
    <citation type="submission" date="2018-01" db="EMBL/GenBank/DDBJ databases">
        <title>FDA dAtabase for Regulatory Grade micrObial Sequences (FDA-ARGOS): Supporting development and validation of Infectious Disease Dx tests.</title>
        <authorList>
            <person name="Hoffmann M."/>
            <person name="Allard M."/>
            <person name="Evans P."/>
            <person name="Brown E."/>
            <person name="Tallon L."/>
            <person name="Sadzewicz L."/>
            <person name="Sengamalay N."/>
            <person name="Ott S."/>
            <person name="Godinez A."/>
            <person name="Nagaraj S."/>
            <person name="Vyas G."/>
            <person name="Aluvathingal J."/>
            <person name="Nadendla S."/>
            <person name="Geyer C."/>
            <person name="Sichtig H."/>
        </authorList>
    </citation>
    <scope>NUCLEOTIDE SEQUENCE</scope>
    <source>
        <strain evidence="3">ATCC 33809</strain>
    </source>
</reference>
<dbReference type="AlphaFoldDB" id="A0AAX2LTB2"/>
<dbReference type="InterPro" id="IPR001482">
    <property type="entry name" value="T2SS/T4SS_dom"/>
</dbReference>
<proteinExistence type="inferred from homology"/>
<dbReference type="SUPFAM" id="SSF52540">
    <property type="entry name" value="P-loop containing nucleoside triphosphate hydrolases"/>
    <property type="match status" value="1"/>
</dbReference>
<name>A0AAX2LTB2_VIBFL</name>
<dbReference type="InterPro" id="IPR003593">
    <property type="entry name" value="AAA+_ATPase"/>
</dbReference>
<dbReference type="EMBL" id="UHIP01000002">
    <property type="protein sequence ID" value="SUQ26361.1"/>
    <property type="molecule type" value="Genomic_DNA"/>
</dbReference>
<dbReference type="GeneID" id="29383802"/>
<protein>
    <submittedName>
        <fullName evidence="3">ATPase</fullName>
    </submittedName>
    <submittedName>
        <fullName evidence="4">Type II/IV secretion system ATP hydrolase TadA/VirB11/CpaF, TadA subfamily</fullName>
    </submittedName>
</protein>
<keyword evidence="5" id="KW-1185">Reference proteome</keyword>
<reference evidence="5" key="1">
    <citation type="submission" date="2015-12" db="EMBL/GenBank/DDBJ databases">
        <title>FDA dAtabase for Regulatory Grade micrObial Sequences (FDA-ARGOS): Supporting development and validation of Infectious Disease Dx tests.</title>
        <authorList>
            <person name="Hoffmann M."/>
            <person name="Allard M."/>
            <person name="Evans P."/>
            <person name="Brown E."/>
            <person name="Tallon L.J."/>
            <person name="Sadzewicz L."/>
            <person name="Sengamalay N."/>
            <person name="Ott S."/>
            <person name="Godinez A."/>
            <person name="Nagaraj S."/>
            <person name="Vyas G."/>
            <person name="Aluvathingal J."/>
            <person name="Nadendla S."/>
            <person name="Geyer C."/>
            <person name="Sichtig H."/>
        </authorList>
    </citation>
    <scope>NUCLEOTIDE SEQUENCE [LARGE SCALE GENOMIC DNA]</scope>
    <source>
        <strain evidence="5">ATCC 33809</strain>
    </source>
</reference>
<dbReference type="Gene3D" id="3.30.450.380">
    <property type="match status" value="1"/>
</dbReference>
<evidence type="ECO:0000256" key="1">
    <source>
        <dbReference type="ARBA" id="ARBA00006611"/>
    </source>
</evidence>
<comment type="similarity">
    <text evidence="1">Belongs to the GSP E family.</text>
</comment>